<dbReference type="Gene3D" id="2.60.40.10">
    <property type="entry name" value="Immunoglobulins"/>
    <property type="match status" value="1"/>
</dbReference>
<dbReference type="RefSeq" id="WP_113649254.1">
    <property type="nucleotide sequence ID" value="NZ_QMHN01000008.1"/>
</dbReference>
<feature type="signal peptide" evidence="1">
    <location>
        <begin position="1"/>
        <end position="21"/>
    </location>
</feature>
<evidence type="ECO:0000313" key="3">
    <source>
        <dbReference type="EMBL" id="RWU04013.1"/>
    </source>
</evidence>
<dbReference type="AlphaFoldDB" id="A0A443YJU9"/>
<evidence type="ECO:0000256" key="1">
    <source>
        <dbReference type="SAM" id="SignalP"/>
    </source>
</evidence>
<protein>
    <submittedName>
        <fullName evidence="3">T9SS type A sorting domain-containing protein</fullName>
    </submittedName>
</protein>
<dbReference type="NCBIfam" id="TIGR04183">
    <property type="entry name" value="Por_Secre_tail"/>
    <property type="match status" value="1"/>
</dbReference>
<gene>
    <name evidence="3" type="ORF">DPV69_20265</name>
</gene>
<proteinExistence type="predicted"/>
<keyword evidence="1" id="KW-0732">Signal</keyword>
<keyword evidence="4" id="KW-1185">Reference proteome</keyword>
<feature type="chain" id="PRO_5019580742" evidence="1">
    <location>
        <begin position="22"/>
        <end position="516"/>
    </location>
</feature>
<dbReference type="InterPro" id="IPR056284">
    <property type="entry name" value="AIR9-like_A9"/>
</dbReference>
<dbReference type="Pfam" id="PF23197">
    <property type="entry name" value="IG_AIR9"/>
    <property type="match status" value="1"/>
</dbReference>
<accession>A0A443YJU9</accession>
<name>A0A443YJU9_9SPHI</name>
<feature type="domain" description="AIR9-like A9" evidence="2">
    <location>
        <begin position="242"/>
        <end position="316"/>
    </location>
</feature>
<reference evidence="3 4" key="1">
    <citation type="submission" date="2018-06" db="EMBL/GenBank/DDBJ databases">
        <title>Pedobacter endophyticus sp. nov., an endophytic bacterium isolated from a leaf of Triticum aestivum.</title>
        <authorList>
            <person name="Zhang L."/>
        </authorList>
    </citation>
    <scope>NUCLEOTIDE SEQUENCE [LARGE SCALE GENOMIC DNA]</scope>
    <source>
        <strain evidence="3 4">CM134L-2</strain>
    </source>
</reference>
<dbReference type="Gene3D" id="2.60.40.2700">
    <property type="match status" value="1"/>
</dbReference>
<dbReference type="EMBL" id="SAYW01000008">
    <property type="protein sequence ID" value="RWU04013.1"/>
    <property type="molecule type" value="Genomic_DNA"/>
</dbReference>
<organism evidence="3 4">
    <name type="scientific">Pedobacter chitinilyticus</name>
    <dbReference type="NCBI Taxonomy" id="2233776"/>
    <lineage>
        <taxon>Bacteria</taxon>
        <taxon>Pseudomonadati</taxon>
        <taxon>Bacteroidota</taxon>
        <taxon>Sphingobacteriia</taxon>
        <taxon>Sphingobacteriales</taxon>
        <taxon>Sphingobacteriaceae</taxon>
        <taxon>Pedobacter</taxon>
    </lineage>
</organism>
<evidence type="ECO:0000313" key="4">
    <source>
        <dbReference type="Proteomes" id="UP000284120"/>
    </source>
</evidence>
<dbReference type="Proteomes" id="UP000284120">
    <property type="component" value="Unassembled WGS sequence"/>
</dbReference>
<evidence type="ECO:0000259" key="2">
    <source>
        <dbReference type="Pfam" id="PF23197"/>
    </source>
</evidence>
<dbReference type="InterPro" id="IPR026444">
    <property type="entry name" value="Secre_tail"/>
</dbReference>
<dbReference type="InterPro" id="IPR013783">
    <property type="entry name" value="Ig-like_fold"/>
</dbReference>
<dbReference type="OrthoDB" id="9805017at2"/>
<comment type="caution">
    <text evidence="3">The sequence shown here is derived from an EMBL/GenBank/DDBJ whole genome shotgun (WGS) entry which is preliminary data.</text>
</comment>
<sequence length="516" mass="55341">MKKSHLIGALLLFLFSLNASAQTFWSDDFEDTGSPSVGSRTTSITEFKCSSGFFKRTNGSDITWPDAFTGYNSLKYFGAMDIDRGPSCGGNNTISPSQSITWSGINITGKTGITFKGLFGANSAATFQGIFFNDATNNFALDYMIIEYRIDGSPTWQQSIAIYPNDATANGGKMARDTNGDMIGDGPALGSALTELSGNITGTGNTLDIRIRIFVNNQTPGAMAFDNFRLMTTATNTAPTASNVANTGTLKEGQTLTGTYTYADAESNAESGSTFKWYRSDNASGLNKSAIASASSTTYVLTASDVNKYISFEVTPRDGALNGTAVESTLRGPVTPITLPVGLMRFNIAVRENYIQLNWTTAVEKDNSQFIIYRSGDDGIFSAIGNVKGSGNSSVAKDFTYTDRTPMNGNNYYRLSQVDVDGTENILETKSVSFDIAKSEVSVYPNPVYTNANVSFKAGLYATAKLVDNNGKILRTMLIAADASFLNIDLSGFARGTYSLVLSGKGNRNAIKVIKK</sequence>